<dbReference type="PROSITE" id="PS01031">
    <property type="entry name" value="SHSP"/>
    <property type="match status" value="1"/>
</dbReference>
<dbReference type="HOGENOM" id="CLU_2417668_0_0_1"/>
<evidence type="ECO:0000256" key="2">
    <source>
        <dbReference type="RuleBase" id="RU003616"/>
    </source>
</evidence>
<feature type="compositionally biased region" description="Basic and acidic residues" evidence="3">
    <location>
        <begin position="1"/>
        <end position="17"/>
    </location>
</feature>
<evidence type="ECO:0000259" key="4">
    <source>
        <dbReference type="PROSITE" id="PS01031"/>
    </source>
</evidence>
<accession>D7SIF7</accession>
<dbReference type="EMBL" id="FN594950">
    <property type="protein sequence ID" value="CBI15268.3"/>
    <property type="molecule type" value="Genomic_DNA"/>
</dbReference>
<dbReference type="Gene3D" id="2.60.40.790">
    <property type="match status" value="1"/>
</dbReference>
<dbReference type="AlphaFoldDB" id="D7SIF7"/>
<reference evidence="6" key="1">
    <citation type="journal article" date="2007" name="Nature">
        <title>The grapevine genome sequence suggests ancestral hexaploidization in major angiosperm phyla.</title>
        <authorList>
            <consortium name="The French-Italian Public Consortium for Grapevine Genome Characterization."/>
            <person name="Jaillon O."/>
            <person name="Aury J.-M."/>
            <person name="Noel B."/>
            <person name="Policriti A."/>
            <person name="Clepet C."/>
            <person name="Casagrande A."/>
            <person name="Choisne N."/>
            <person name="Aubourg S."/>
            <person name="Vitulo N."/>
            <person name="Jubin C."/>
            <person name="Vezzi A."/>
            <person name="Legeai F."/>
            <person name="Hugueney P."/>
            <person name="Dasilva C."/>
            <person name="Horner D."/>
            <person name="Mica E."/>
            <person name="Jublot D."/>
            <person name="Poulain J."/>
            <person name="Bruyere C."/>
            <person name="Billault A."/>
            <person name="Segurens B."/>
            <person name="Gouyvenoux M."/>
            <person name="Ugarte E."/>
            <person name="Cattonaro F."/>
            <person name="Anthouard V."/>
            <person name="Vico V."/>
            <person name="Del Fabbro C."/>
            <person name="Alaux M."/>
            <person name="Di Gaspero G."/>
            <person name="Dumas V."/>
            <person name="Felice N."/>
            <person name="Paillard S."/>
            <person name="Juman I."/>
            <person name="Moroldo M."/>
            <person name="Scalabrin S."/>
            <person name="Canaguier A."/>
            <person name="Le Clainche I."/>
            <person name="Malacrida G."/>
            <person name="Durand E."/>
            <person name="Pesole G."/>
            <person name="Laucou V."/>
            <person name="Chatelet P."/>
            <person name="Merdinoglu D."/>
            <person name="Delledonne M."/>
            <person name="Pezzotti M."/>
            <person name="Lecharny A."/>
            <person name="Scarpelli C."/>
            <person name="Artiguenave F."/>
            <person name="Pe M.E."/>
            <person name="Valle G."/>
            <person name="Morgante M."/>
            <person name="Caboche M."/>
            <person name="Adam-Blondon A.-F."/>
            <person name="Weissenbach J."/>
            <person name="Quetier F."/>
            <person name="Wincker P."/>
        </authorList>
    </citation>
    <scope>NUCLEOTIDE SEQUENCE [LARGE SCALE GENOMIC DNA]</scope>
    <source>
        <strain evidence="6">cv. Pinot noir / PN40024</strain>
    </source>
</reference>
<dbReference type="Proteomes" id="UP000009183">
    <property type="component" value="Chromosome 17"/>
</dbReference>
<feature type="region of interest" description="Disordered" evidence="3">
    <location>
        <begin position="63"/>
        <end position="92"/>
    </location>
</feature>
<dbReference type="InterPro" id="IPR008978">
    <property type="entry name" value="HSP20-like_chaperone"/>
</dbReference>
<dbReference type="OrthoDB" id="1431247at2759"/>
<evidence type="ECO:0000256" key="3">
    <source>
        <dbReference type="SAM" id="MobiDB-lite"/>
    </source>
</evidence>
<evidence type="ECO:0000256" key="1">
    <source>
        <dbReference type="PROSITE-ProRule" id="PRU00285"/>
    </source>
</evidence>
<proteinExistence type="inferred from homology"/>
<dbReference type="PaxDb" id="29760-VIT_17s0000g05710.t01"/>
<feature type="region of interest" description="Disordered" evidence="3">
    <location>
        <begin position="1"/>
        <end position="22"/>
    </location>
</feature>
<sequence length="92" mass="10731">MASVEGAKEGKTRRNSSDHLSFQDIVPSSGWSEDEKCHYLLVDLPGFKREEVKLQVDYQTNQLMASGERRSRNRRKNLRRRMGLPAPLRKRM</sequence>
<gene>
    <name evidence="5" type="ordered locus">VIT_17s0000g05710</name>
</gene>
<keyword evidence="6" id="KW-1185">Reference proteome</keyword>
<organism evidence="5 6">
    <name type="scientific">Vitis vinifera</name>
    <name type="common">Grape</name>
    <dbReference type="NCBI Taxonomy" id="29760"/>
    <lineage>
        <taxon>Eukaryota</taxon>
        <taxon>Viridiplantae</taxon>
        <taxon>Streptophyta</taxon>
        <taxon>Embryophyta</taxon>
        <taxon>Tracheophyta</taxon>
        <taxon>Spermatophyta</taxon>
        <taxon>Magnoliopsida</taxon>
        <taxon>eudicotyledons</taxon>
        <taxon>Gunneridae</taxon>
        <taxon>Pentapetalae</taxon>
        <taxon>rosids</taxon>
        <taxon>Vitales</taxon>
        <taxon>Vitaceae</taxon>
        <taxon>Viteae</taxon>
        <taxon>Vitis</taxon>
    </lineage>
</organism>
<protein>
    <recommendedName>
        <fullName evidence="4">SHSP domain-containing protein</fullName>
    </recommendedName>
</protein>
<dbReference type="InParanoid" id="D7SIF7"/>
<name>D7SIF7_VITVI</name>
<comment type="similarity">
    <text evidence="1 2">Belongs to the small heat shock protein (HSP20) family.</text>
</comment>
<evidence type="ECO:0000313" key="5">
    <source>
        <dbReference type="EMBL" id="CBI15268.3"/>
    </source>
</evidence>
<dbReference type="SUPFAM" id="SSF49764">
    <property type="entry name" value="HSP20-like chaperones"/>
    <property type="match status" value="1"/>
</dbReference>
<feature type="domain" description="SHSP" evidence="4">
    <location>
        <begin position="20"/>
        <end position="92"/>
    </location>
</feature>
<evidence type="ECO:0000313" key="6">
    <source>
        <dbReference type="Proteomes" id="UP000009183"/>
    </source>
</evidence>
<feature type="compositionally biased region" description="Basic residues" evidence="3">
    <location>
        <begin position="71"/>
        <end position="92"/>
    </location>
</feature>
<dbReference type="Pfam" id="PF00011">
    <property type="entry name" value="HSP20"/>
    <property type="match status" value="1"/>
</dbReference>
<dbReference type="InterPro" id="IPR002068">
    <property type="entry name" value="A-crystallin/Hsp20_dom"/>
</dbReference>